<sequence>MRDDHRVKATLSFTFEELDENGTVVRRSTEKHGVSHTMTTTNMVRTRFPDMEAQWVARKFGQSVADLLGNVLPPFLDGKTGQAFCPSTIHEGKEIPAPVSGVFINYLTPGVEPPVSYCFECAEMGVFTGVFKPDPAAPKSIFEVPENGN</sequence>
<dbReference type="Proteomes" id="UP000225173">
    <property type="component" value="Segment"/>
</dbReference>
<accession>A0A286N3Y7</accession>
<gene>
    <name evidence="1" type="primary">87</name>
    <name evidence="1" type="ORF">SEA_SCAVITO_87</name>
</gene>
<protein>
    <submittedName>
        <fullName evidence="1">Uncharacterized protein</fullName>
    </submittedName>
</protein>
<name>A0A286N3Y7_9CAUD</name>
<organism evidence="1 2">
    <name type="scientific">Arthrobacter phage Scavito</name>
    <dbReference type="NCBI Taxonomy" id="2015837"/>
    <lineage>
        <taxon>Viruses</taxon>
        <taxon>Duplodnaviria</taxon>
        <taxon>Heunggongvirae</taxon>
        <taxon>Uroviricota</taxon>
        <taxon>Caudoviricetes</taxon>
        <taxon>Klausavirus</taxon>
        <taxon>Klausavirus princesstrina</taxon>
    </lineage>
</organism>
<evidence type="ECO:0000313" key="1">
    <source>
        <dbReference type="EMBL" id="ASX99094.1"/>
    </source>
</evidence>
<reference evidence="1 2" key="1">
    <citation type="submission" date="2017-06" db="EMBL/GenBank/DDBJ databases">
        <authorList>
            <person name="Roy R."/>
            <person name="Dunbar D."/>
            <person name="Moy E.A."/>
            <person name="Stoner T.H."/>
            <person name="Garlena R.A."/>
            <person name="Russell D.A."/>
            <person name="Pope W.H."/>
            <person name="Jacobs-Sera D."/>
            <person name="Hatfull G.F."/>
        </authorList>
    </citation>
    <scope>NUCLEOTIDE SEQUENCE [LARGE SCALE GENOMIC DNA]</scope>
</reference>
<dbReference type="EMBL" id="MF185724">
    <property type="protein sequence ID" value="ASX99094.1"/>
    <property type="molecule type" value="Genomic_DNA"/>
</dbReference>
<evidence type="ECO:0000313" key="2">
    <source>
        <dbReference type="Proteomes" id="UP000225173"/>
    </source>
</evidence>
<proteinExistence type="predicted"/>